<accession>A0A917ATB0</accession>
<dbReference type="Proteomes" id="UP000633136">
    <property type="component" value="Unassembled WGS sequence"/>
</dbReference>
<keyword evidence="3" id="KW-0645">Protease</keyword>
<dbReference type="AlphaFoldDB" id="A0A917ATB0"/>
<dbReference type="EMBL" id="BMIS01000007">
    <property type="protein sequence ID" value="GGE71768.1"/>
    <property type="molecule type" value="Genomic_DNA"/>
</dbReference>
<dbReference type="GO" id="GO:0006508">
    <property type="term" value="P:proteolysis"/>
    <property type="evidence" value="ECO:0007669"/>
    <property type="project" value="UniProtKB-KW"/>
</dbReference>
<sequence length="299" mass="33097">MDISCRSLSELQTLPAAAMDMARLKSVESSSHPNSARPGRPPKFYAWEVAIVLALSLGRSAIYAVLNLAERLTREPLGEQSATVQSSQSRHEAFDFTYQLLDNLFALAPVALVLYLFFLHGGNPFRRWGLDFRRPGRDWVLGVGLFVLIGAGTLVIYGIGRASGATVELIPADVGEHWWTTPMLLLTALRHSLLEEIIMVAYLFDRARRIWPALQVSTVRPPLSHRGLWVLVLVSAVLRGAYHLYQGFGPGVGNFLMGVIFGWLYLRYGRVMPLLIAHFLLDVVGFLAFPLLVAAVGIS</sequence>
<evidence type="ECO:0000313" key="4">
    <source>
        <dbReference type="Proteomes" id="UP000633136"/>
    </source>
</evidence>
<keyword evidence="1" id="KW-1133">Transmembrane helix</keyword>
<keyword evidence="4" id="KW-1185">Reference proteome</keyword>
<reference evidence="3" key="1">
    <citation type="journal article" date="2014" name="Int. J. Syst. Evol. Microbiol.">
        <title>Complete genome sequence of Corynebacterium casei LMG S-19264T (=DSM 44701T), isolated from a smear-ripened cheese.</title>
        <authorList>
            <consortium name="US DOE Joint Genome Institute (JGI-PGF)"/>
            <person name="Walter F."/>
            <person name="Albersmeier A."/>
            <person name="Kalinowski J."/>
            <person name="Ruckert C."/>
        </authorList>
    </citation>
    <scope>NUCLEOTIDE SEQUENCE</scope>
    <source>
        <strain evidence="3">CGMCC 1.15388</strain>
    </source>
</reference>
<evidence type="ECO:0000259" key="2">
    <source>
        <dbReference type="Pfam" id="PF02517"/>
    </source>
</evidence>
<keyword evidence="3" id="KW-0378">Hydrolase</keyword>
<dbReference type="Pfam" id="PF02517">
    <property type="entry name" value="Rce1-like"/>
    <property type="match status" value="1"/>
</dbReference>
<comment type="caution">
    <text evidence="3">The sequence shown here is derived from an EMBL/GenBank/DDBJ whole genome shotgun (WGS) entry which is preliminary data.</text>
</comment>
<feature type="transmembrane region" description="Helical" evidence="1">
    <location>
        <begin position="273"/>
        <end position="298"/>
    </location>
</feature>
<feature type="transmembrane region" description="Helical" evidence="1">
    <location>
        <begin position="139"/>
        <end position="159"/>
    </location>
</feature>
<feature type="domain" description="CAAX prenyl protease 2/Lysostaphin resistance protein A-like" evidence="2">
    <location>
        <begin position="178"/>
        <end position="283"/>
    </location>
</feature>
<gene>
    <name evidence="3" type="ORF">GCM10011401_18510</name>
</gene>
<protein>
    <submittedName>
        <fullName evidence="3">CAAX amino protease</fullName>
    </submittedName>
</protein>
<organism evidence="3 4">
    <name type="scientific">Nesterenkonia cremea</name>
    <dbReference type="NCBI Taxonomy" id="1882340"/>
    <lineage>
        <taxon>Bacteria</taxon>
        <taxon>Bacillati</taxon>
        <taxon>Actinomycetota</taxon>
        <taxon>Actinomycetes</taxon>
        <taxon>Micrococcales</taxon>
        <taxon>Micrococcaceae</taxon>
        <taxon>Nesterenkonia</taxon>
    </lineage>
</organism>
<evidence type="ECO:0000313" key="3">
    <source>
        <dbReference type="EMBL" id="GGE71768.1"/>
    </source>
</evidence>
<feature type="transmembrane region" description="Helical" evidence="1">
    <location>
        <begin position="96"/>
        <end position="118"/>
    </location>
</feature>
<dbReference type="GO" id="GO:0004175">
    <property type="term" value="F:endopeptidase activity"/>
    <property type="evidence" value="ECO:0007669"/>
    <property type="project" value="UniProtKB-ARBA"/>
</dbReference>
<name>A0A917ATB0_9MICC</name>
<feature type="transmembrane region" description="Helical" evidence="1">
    <location>
        <begin position="248"/>
        <end position="266"/>
    </location>
</feature>
<evidence type="ECO:0000256" key="1">
    <source>
        <dbReference type="SAM" id="Phobius"/>
    </source>
</evidence>
<reference evidence="3" key="2">
    <citation type="submission" date="2020-09" db="EMBL/GenBank/DDBJ databases">
        <authorList>
            <person name="Sun Q."/>
            <person name="Zhou Y."/>
        </authorList>
    </citation>
    <scope>NUCLEOTIDE SEQUENCE</scope>
    <source>
        <strain evidence="3">CGMCC 1.15388</strain>
    </source>
</reference>
<dbReference type="InterPro" id="IPR003675">
    <property type="entry name" value="Rce1/LyrA-like_dom"/>
</dbReference>
<feature type="transmembrane region" description="Helical" evidence="1">
    <location>
        <begin position="44"/>
        <end position="66"/>
    </location>
</feature>
<dbReference type="GO" id="GO:0080120">
    <property type="term" value="P:CAAX-box protein maturation"/>
    <property type="evidence" value="ECO:0007669"/>
    <property type="project" value="UniProtKB-ARBA"/>
</dbReference>
<keyword evidence="1" id="KW-0812">Transmembrane</keyword>
<keyword evidence="1" id="KW-0472">Membrane</keyword>
<proteinExistence type="predicted"/>